<evidence type="ECO:0000313" key="8">
    <source>
        <dbReference type="Proteomes" id="UP000199519"/>
    </source>
</evidence>
<accession>A0A1I0AA28</accession>
<protein>
    <recommendedName>
        <fullName evidence="4">HTH marR-type domain-containing protein</fullName>
    </recommendedName>
</protein>
<dbReference type="SUPFAM" id="SSF46785">
    <property type="entry name" value="Winged helix' DNA-binding domain"/>
    <property type="match status" value="1"/>
</dbReference>
<reference evidence="7 8" key="1">
    <citation type="submission" date="2016-10" db="EMBL/GenBank/DDBJ databases">
        <authorList>
            <person name="Varghese N."/>
            <person name="Submissions S."/>
        </authorList>
    </citation>
    <scope>NUCLEOTIDE SEQUENCE [LARGE SCALE GENOMIC DNA]</scope>
    <source>
        <strain evidence="5 8">WG2</strain>
        <strain evidence="6 7">WG5</strain>
    </source>
</reference>
<dbReference type="PANTHER" id="PTHR42756:SF1">
    <property type="entry name" value="TRANSCRIPTIONAL REPRESSOR OF EMRAB OPERON"/>
    <property type="match status" value="1"/>
</dbReference>
<evidence type="ECO:0000313" key="6">
    <source>
        <dbReference type="EMBL" id="SES90982.1"/>
    </source>
</evidence>
<evidence type="ECO:0000259" key="4">
    <source>
        <dbReference type="PROSITE" id="PS50995"/>
    </source>
</evidence>
<organism evidence="6 7">
    <name type="scientific">Halanaerobium congolense</name>
    <dbReference type="NCBI Taxonomy" id="54121"/>
    <lineage>
        <taxon>Bacteria</taxon>
        <taxon>Bacillati</taxon>
        <taxon>Bacillota</taxon>
        <taxon>Clostridia</taxon>
        <taxon>Halanaerobiales</taxon>
        <taxon>Halanaerobiaceae</taxon>
        <taxon>Halanaerobium</taxon>
    </lineage>
</organism>
<dbReference type="RefSeq" id="WP_089719929.1">
    <property type="nucleotide sequence ID" value="NZ_FNBJ01000011.1"/>
</dbReference>
<dbReference type="Proteomes" id="UP000199519">
    <property type="component" value="Unassembled WGS sequence"/>
</dbReference>
<keyword evidence="2" id="KW-0238">DNA-binding</keyword>
<evidence type="ECO:0000313" key="5">
    <source>
        <dbReference type="EMBL" id="SDF38030.1"/>
    </source>
</evidence>
<keyword evidence="1" id="KW-0805">Transcription regulation</keyword>
<dbReference type="PROSITE" id="PS50995">
    <property type="entry name" value="HTH_MARR_2"/>
    <property type="match status" value="1"/>
</dbReference>
<dbReference type="EMBL" id="FOHG01000011">
    <property type="protein sequence ID" value="SES90982.1"/>
    <property type="molecule type" value="Genomic_DNA"/>
</dbReference>
<dbReference type="InterPro" id="IPR000835">
    <property type="entry name" value="HTH_MarR-typ"/>
</dbReference>
<gene>
    <name evidence="5" type="ORF">SAMN04488598_1115</name>
    <name evidence="6" type="ORF">SAMN04515652_1116</name>
</gene>
<evidence type="ECO:0000313" key="7">
    <source>
        <dbReference type="Proteomes" id="UP000198612"/>
    </source>
</evidence>
<dbReference type="AlphaFoldDB" id="A0A1I0AA28"/>
<keyword evidence="3" id="KW-0804">Transcription</keyword>
<dbReference type="Gene3D" id="1.10.10.10">
    <property type="entry name" value="Winged helix-like DNA-binding domain superfamily/Winged helix DNA-binding domain"/>
    <property type="match status" value="1"/>
</dbReference>
<proteinExistence type="predicted"/>
<evidence type="ECO:0000256" key="3">
    <source>
        <dbReference type="ARBA" id="ARBA00023163"/>
    </source>
</evidence>
<evidence type="ECO:0000256" key="1">
    <source>
        <dbReference type="ARBA" id="ARBA00023015"/>
    </source>
</evidence>
<sequence length="116" mass="13472">MKNNLKILEETFNIVYKYTKKDLVGTQLAALLAVLNNEGINMIELADYLDSPQGSLSRNIKKLSKFKNSKGEMDGFNLIELRQDYENRRTYALYLSEKGRRLRADLNKKLKELNLI</sequence>
<feature type="domain" description="HTH marR-type" evidence="4">
    <location>
        <begin position="1"/>
        <end position="116"/>
    </location>
</feature>
<dbReference type="InterPro" id="IPR036388">
    <property type="entry name" value="WH-like_DNA-bd_sf"/>
</dbReference>
<dbReference type="EMBL" id="FNBJ01000011">
    <property type="protein sequence ID" value="SDF38030.1"/>
    <property type="molecule type" value="Genomic_DNA"/>
</dbReference>
<name>A0A1I0AA28_9FIRM</name>
<dbReference type="GO" id="GO:0003677">
    <property type="term" value="F:DNA binding"/>
    <property type="evidence" value="ECO:0007669"/>
    <property type="project" value="UniProtKB-KW"/>
</dbReference>
<dbReference type="InterPro" id="IPR036390">
    <property type="entry name" value="WH_DNA-bd_sf"/>
</dbReference>
<dbReference type="GO" id="GO:0003700">
    <property type="term" value="F:DNA-binding transcription factor activity"/>
    <property type="evidence" value="ECO:0007669"/>
    <property type="project" value="InterPro"/>
</dbReference>
<keyword evidence="8" id="KW-1185">Reference proteome</keyword>
<dbReference type="PANTHER" id="PTHR42756">
    <property type="entry name" value="TRANSCRIPTIONAL REGULATOR, MARR"/>
    <property type="match status" value="1"/>
</dbReference>
<dbReference type="Proteomes" id="UP000198612">
    <property type="component" value="Unassembled WGS sequence"/>
</dbReference>
<evidence type="ECO:0000256" key="2">
    <source>
        <dbReference type="ARBA" id="ARBA00023125"/>
    </source>
</evidence>